<proteinExistence type="predicted"/>
<dbReference type="AlphaFoldDB" id="A0A3N4I6H1"/>
<evidence type="ECO:0000313" key="4">
    <source>
        <dbReference type="Proteomes" id="UP000275078"/>
    </source>
</evidence>
<feature type="region of interest" description="Disordered" evidence="1">
    <location>
        <begin position="1"/>
        <end position="27"/>
    </location>
</feature>
<dbReference type="Proteomes" id="UP000275078">
    <property type="component" value="Unassembled WGS sequence"/>
</dbReference>
<reference evidence="3 4" key="1">
    <citation type="journal article" date="2018" name="Nat. Ecol. Evol.">
        <title>Pezizomycetes genomes reveal the molecular basis of ectomycorrhizal truffle lifestyle.</title>
        <authorList>
            <person name="Murat C."/>
            <person name="Payen T."/>
            <person name="Noel B."/>
            <person name="Kuo A."/>
            <person name="Morin E."/>
            <person name="Chen J."/>
            <person name="Kohler A."/>
            <person name="Krizsan K."/>
            <person name="Balestrini R."/>
            <person name="Da Silva C."/>
            <person name="Montanini B."/>
            <person name="Hainaut M."/>
            <person name="Levati E."/>
            <person name="Barry K.W."/>
            <person name="Belfiori B."/>
            <person name="Cichocki N."/>
            <person name="Clum A."/>
            <person name="Dockter R.B."/>
            <person name="Fauchery L."/>
            <person name="Guy J."/>
            <person name="Iotti M."/>
            <person name="Le Tacon F."/>
            <person name="Lindquist E.A."/>
            <person name="Lipzen A."/>
            <person name="Malagnac F."/>
            <person name="Mello A."/>
            <person name="Molinier V."/>
            <person name="Miyauchi S."/>
            <person name="Poulain J."/>
            <person name="Riccioni C."/>
            <person name="Rubini A."/>
            <person name="Sitrit Y."/>
            <person name="Splivallo R."/>
            <person name="Traeger S."/>
            <person name="Wang M."/>
            <person name="Zifcakova L."/>
            <person name="Wipf D."/>
            <person name="Zambonelli A."/>
            <person name="Paolocci F."/>
            <person name="Nowrousian M."/>
            <person name="Ottonello S."/>
            <person name="Baldrian P."/>
            <person name="Spatafora J.W."/>
            <person name="Henrissat B."/>
            <person name="Nagy L.G."/>
            <person name="Aury J.M."/>
            <person name="Wincker P."/>
            <person name="Grigoriev I.V."/>
            <person name="Bonfante P."/>
            <person name="Martin F.M."/>
        </authorList>
    </citation>
    <scope>NUCLEOTIDE SEQUENCE [LARGE SCALE GENOMIC DNA]</scope>
    <source>
        <strain evidence="3 4">RN42</strain>
    </source>
</reference>
<evidence type="ECO:0000256" key="2">
    <source>
        <dbReference type="SAM" id="Phobius"/>
    </source>
</evidence>
<protein>
    <submittedName>
        <fullName evidence="3">Uncharacterized protein</fullName>
    </submittedName>
</protein>
<accession>A0A3N4I6H1</accession>
<organism evidence="3 4">
    <name type="scientific">Ascobolus immersus RN42</name>
    <dbReference type="NCBI Taxonomy" id="1160509"/>
    <lineage>
        <taxon>Eukaryota</taxon>
        <taxon>Fungi</taxon>
        <taxon>Dikarya</taxon>
        <taxon>Ascomycota</taxon>
        <taxon>Pezizomycotina</taxon>
        <taxon>Pezizomycetes</taxon>
        <taxon>Pezizales</taxon>
        <taxon>Ascobolaceae</taxon>
        <taxon>Ascobolus</taxon>
    </lineage>
</organism>
<evidence type="ECO:0000256" key="1">
    <source>
        <dbReference type="SAM" id="MobiDB-lite"/>
    </source>
</evidence>
<evidence type="ECO:0000313" key="3">
    <source>
        <dbReference type="EMBL" id="RPA77424.1"/>
    </source>
</evidence>
<sequence>MTASKRRVFSSMPCSAPRPASMSDPRGLYSKQHLVPLSSSFLPTPGSAFPLSTVDANSASYPRVCLDPGMSSNVTAPTPSMTGQANRLLVAPFFFCTVPACLVQIVAPVTAFPPRSQPRSVAQRPIANGELFVMDGFRFRKKPEYLTDVNTLRARAIPITSFNNCLMLVIHPRAITQPLLQHSKQT</sequence>
<name>A0A3N4I6H1_ASCIM</name>
<keyword evidence="2" id="KW-0472">Membrane</keyword>
<dbReference type="EMBL" id="ML119727">
    <property type="protein sequence ID" value="RPA77424.1"/>
    <property type="molecule type" value="Genomic_DNA"/>
</dbReference>
<gene>
    <name evidence="3" type="ORF">BJ508DRAFT_350621</name>
</gene>
<feature type="transmembrane region" description="Helical" evidence="2">
    <location>
        <begin position="88"/>
        <end position="107"/>
    </location>
</feature>
<keyword evidence="4" id="KW-1185">Reference proteome</keyword>
<keyword evidence="2" id="KW-1133">Transmembrane helix</keyword>
<keyword evidence="2" id="KW-0812">Transmembrane</keyword>